<evidence type="ECO:0000313" key="1">
    <source>
        <dbReference type="EMBL" id="KAF2611763.1"/>
    </source>
</evidence>
<comment type="caution">
    <text evidence="1">The sequence shown here is derived from an EMBL/GenBank/DDBJ whole genome shotgun (WGS) entry which is preliminary data.</text>
</comment>
<protein>
    <submittedName>
        <fullName evidence="1">Uncharacterized protein</fullName>
    </submittedName>
</protein>
<dbReference type="EMBL" id="QGKY02000089">
    <property type="protein sequence ID" value="KAF2611763.1"/>
    <property type="molecule type" value="Genomic_DNA"/>
</dbReference>
<accession>A0A8S9M3D4</accession>
<dbReference type="AlphaFoldDB" id="A0A8S9M3D4"/>
<sequence length="432" mass="48909">MDGQETAILGPSAATEDKVPLLRSLADLTRPSQFYTNRSAIRPQEFQGFQIHHTHFSHVGQHPYRGLPDENPLDHIETLEDFVSGIQEDEATKDYIFCKLFKYSLSGNGKIWLRCLPPGSLTTWNDDFLDVDCNIAEVMILSFKSCEFLLFLNLFQRDCPSVLLEDKQNELHRRVRCLAISYARFTEEWPVCLARRSCRGDEGLSIDETALVSIDSDARIWAEHVMILSFKSCESLLFSNLFQRDCPSVLLEDKQNEVMSVLLKSGQSVSREEAVEEMKDCRSMKQHWCRSTVMPEYGLSVRDPALVDRSSFTAGSPPRSGTSLWLLSHSIDLTRDVPTSLRLGRFGSRKLSTGCWAHSGYATSLREVALVQSGCHTSLQWVTLHFTRPERVHQVALAPRSNSHFAKMIIFYSLRAQMSPNTSKNSKGCSNT</sequence>
<organism evidence="1">
    <name type="scientific">Brassica cretica</name>
    <name type="common">Mustard</name>
    <dbReference type="NCBI Taxonomy" id="69181"/>
    <lineage>
        <taxon>Eukaryota</taxon>
        <taxon>Viridiplantae</taxon>
        <taxon>Streptophyta</taxon>
        <taxon>Embryophyta</taxon>
        <taxon>Tracheophyta</taxon>
        <taxon>Spermatophyta</taxon>
        <taxon>Magnoliopsida</taxon>
        <taxon>eudicotyledons</taxon>
        <taxon>Gunneridae</taxon>
        <taxon>Pentapetalae</taxon>
        <taxon>rosids</taxon>
        <taxon>malvids</taxon>
        <taxon>Brassicales</taxon>
        <taxon>Brassicaceae</taxon>
        <taxon>Brassiceae</taxon>
        <taxon>Brassica</taxon>
    </lineage>
</organism>
<gene>
    <name evidence="1" type="ORF">F2Q70_00010776</name>
</gene>
<name>A0A8S9M3D4_BRACR</name>
<reference evidence="1" key="1">
    <citation type="submission" date="2019-12" db="EMBL/GenBank/DDBJ databases">
        <title>Genome sequencing and annotation of Brassica cretica.</title>
        <authorList>
            <person name="Studholme D.J."/>
            <person name="Sarris P.F."/>
        </authorList>
    </citation>
    <scope>NUCLEOTIDE SEQUENCE</scope>
    <source>
        <strain evidence="1">PFS-102/07</strain>
        <tissue evidence="1">Leaf</tissue>
    </source>
</reference>
<proteinExistence type="predicted"/>